<name>A0ABM9DKD8_9HYPH</name>
<comment type="caution">
    <text evidence="1">The sequence shown here is derived from an EMBL/GenBank/DDBJ whole genome shotgun (WGS) entry which is preliminary data.</text>
</comment>
<keyword evidence="2" id="KW-1185">Reference proteome</keyword>
<sequence>MLMGLISRTGSIRFHRRTAILALGTETKQRRMAYVAVVAAQVFDTQLYTRPDPLRRRPLLHGPRVAVRRAPGRASTAAPSCRGPG</sequence>
<protein>
    <submittedName>
        <fullName evidence="1">Uncharacterized protein</fullName>
    </submittedName>
</protein>
<reference evidence="1 2" key="1">
    <citation type="submission" date="2022-03" db="EMBL/GenBank/DDBJ databases">
        <authorList>
            <person name="Brunel B."/>
        </authorList>
    </citation>
    <scope>NUCLEOTIDE SEQUENCE [LARGE SCALE GENOMIC DNA]</scope>
    <source>
        <strain evidence="1">STM5069sample</strain>
    </source>
</reference>
<proteinExistence type="predicted"/>
<accession>A0ABM9DKD8</accession>
<evidence type="ECO:0000313" key="2">
    <source>
        <dbReference type="Proteomes" id="UP001153050"/>
    </source>
</evidence>
<organism evidence="1 2">
    <name type="scientific">Mesorhizobium escarrei</name>
    <dbReference type="NCBI Taxonomy" id="666018"/>
    <lineage>
        <taxon>Bacteria</taxon>
        <taxon>Pseudomonadati</taxon>
        <taxon>Pseudomonadota</taxon>
        <taxon>Alphaproteobacteria</taxon>
        <taxon>Hyphomicrobiales</taxon>
        <taxon>Phyllobacteriaceae</taxon>
        <taxon>Mesorhizobium</taxon>
    </lineage>
</organism>
<gene>
    <name evidence="1" type="ORF">MES5069_160053</name>
</gene>
<evidence type="ECO:0000313" key="1">
    <source>
        <dbReference type="EMBL" id="CAH2397079.1"/>
    </source>
</evidence>
<dbReference type="EMBL" id="CAKXZT010000068">
    <property type="protein sequence ID" value="CAH2397079.1"/>
    <property type="molecule type" value="Genomic_DNA"/>
</dbReference>
<dbReference type="Proteomes" id="UP001153050">
    <property type="component" value="Unassembled WGS sequence"/>
</dbReference>